<feature type="domain" description="GST C-terminal" evidence="14">
    <location>
        <begin position="71"/>
        <end position="201"/>
    </location>
</feature>
<evidence type="ECO:0000256" key="9">
    <source>
        <dbReference type="ARBA" id="ARBA00029936"/>
    </source>
</evidence>
<dbReference type="InterPro" id="IPR037118">
    <property type="entry name" value="Val-tRNA_synth_C_sf"/>
</dbReference>
<dbReference type="FunFam" id="1.20.1050.10:FF:000006">
    <property type="entry name" value="Elongation factor 1 gamma"/>
    <property type="match status" value="1"/>
</dbReference>
<feature type="compositionally biased region" description="Basic and acidic residues" evidence="13">
    <location>
        <begin position="244"/>
        <end position="278"/>
    </location>
</feature>
<comment type="catalytic activity">
    <reaction evidence="10">
        <text>tRNA(Val) + L-valine + ATP = L-valyl-tRNA(Val) + AMP + diphosphate</text>
        <dbReference type="Rhea" id="RHEA:10704"/>
        <dbReference type="Rhea" id="RHEA-COMP:9672"/>
        <dbReference type="Rhea" id="RHEA-COMP:9708"/>
        <dbReference type="ChEBI" id="CHEBI:30616"/>
        <dbReference type="ChEBI" id="CHEBI:33019"/>
        <dbReference type="ChEBI" id="CHEBI:57762"/>
        <dbReference type="ChEBI" id="CHEBI:78442"/>
        <dbReference type="ChEBI" id="CHEBI:78537"/>
        <dbReference type="ChEBI" id="CHEBI:456215"/>
        <dbReference type="EC" id="6.1.1.9"/>
    </reaction>
</comment>
<dbReference type="InterPro" id="IPR010987">
    <property type="entry name" value="Glutathione-S-Trfase_C-like"/>
</dbReference>
<evidence type="ECO:0000256" key="12">
    <source>
        <dbReference type="SAM" id="Coils"/>
    </source>
</evidence>
<dbReference type="Gene3D" id="3.40.50.620">
    <property type="entry name" value="HUPs"/>
    <property type="match status" value="2"/>
</dbReference>
<name>A0A6F9DX99_9ASCI</name>
<proteinExistence type="evidence at transcript level"/>
<evidence type="ECO:0000256" key="10">
    <source>
        <dbReference type="ARBA" id="ARBA00047552"/>
    </source>
</evidence>
<keyword evidence="4 11" id="KW-0547">Nucleotide-binding</keyword>
<dbReference type="InterPro" id="IPR014729">
    <property type="entry name" value="Rossmann-like_a/b/a_fold"/>
</dbReference>
<sequence length="1272" mass="145733">MAKLFLPEYKTNYFCLKVCVAANFSETKVETIVEAFNGGSKVPRYEENGQVLTDSNSIARKLSNNLQWGTSDREQAEIYQWIEFADKELHPSVAIWGFPFLGLRNYNKQEVSNGISHLDKCLKLLDDYLLHHMFLVGNRITQADVSCAAALFLAYQLLLGPEKRHKYMNVTRWFRTIVNQPQFRKELANPASGDAADEVPLCEETPKYNKQIVEGMKTKLDELLNTQANNNTGNEAKPKSAAQLKKEAKKREKMEKFNKKMQDKKNAPEAKKSKSSEKVEKKVTVIKYEKNTPPGDKKDITDSLPDSYSPQYVEAAWYSWWEKEGFFKPEYGRETPYDDNPIFMICLPPPNVTGSLHLGHALTNTVEDVLVRWHRMMGKTVLWNPGTDHAGIATQVVVEKKLWREKKQSRHDIGREAFVEEVWKWKREKGNRINDQLRRLGSTLDWSREFFTMNDQLSFAVKETFIRLHERGVIFRSNRLVNWSCTLKSAISDIEVNKQELPGRTMLSVPGYEEKVEFGVLISFAYPVVDGNPGEELIVATTRIETMLGDSGVAVHPEDDRYKHLHGKKVQHPFCDRQLPIVCDEMVERDFGTGAVKITPSHDANDYECGKRHNLSFINIFSDDGLVINTNTEFDGMKRFHARTAVLKALQEKGLYKETKENPMVVPICSRSKDIVEPLIKLQWFMDCKDFARQGVEAVRNGDLKIIPDLHCKTWYHWLENIRDWCISRQLWWGHRIPAYFVTVDDPSVPPGEEVDGKYWMSGHNEEEVRTKAAERFNVCPSKISLRQDEDVLDTWFSSGLLPFSIFGWPNQTQDLNKFFPGTLLETGHDIIFFWVARMVMFALGLTGKLPFKEVYFHAMVRDAHGRKMSKSLGNVIDPLDVVAGISLEELHKTLLSGNLDQKEVERAKLGQKQDYPNGIPECGSDALRFALCAYTCQGKDINLDVNRILGYRHFCNKLWNAFKFATRGLGENFAPNQSQETSGRESEADRWILSKLSRMIKLSSQGLETYEFPVYTTAVFNFWLYELCDVYLECLKPVFSSDDQSAIATSRNVLYTCLEVALRITQPLMPFICEELWQRLPRRPGDNTPSVMVSKWPDIKQHDWSNDVIEAKMDFAMNIVKVTRSLRGEYNLTKTKAKLYVHCTDDDKAGVATEYSTIIQTLSYSSKVEVLTGDNKPPPGCAVAIVNDKCDVNLMLKGIVDLEKEIAKLRTKQAEQLKKLTSLKEKMSKSEYKSKVPENVQTADAEKVQQMETEIAKMKHAEEDFLRILNA</sequence>
<dbReference type="InterPro" id="IPR002303">
    <property type="entry name" value="Valyl-tRNA_ligase"/>
</dbReference>
<evidence type="ECO:0000256" key="8">
    <source>
        <dbReference type="ARBA" id="ARBA00024407"/>
    </source>
</evidence>
<accession>A0A6F9DX99</accession>
<feature type="coiled-coil region" evidence="12">
    <location>
        <begin position="1200"/>
        <end position="1227"/>
    </location>
</feature>
<evidence type="ECO:0000313" key="15">
    <source>
        <dbReference type="EMBL" id="CAB3267596.1"/>
    </source>
</evidence>
<dbReference type="GO" id="GO:0002161">
    <property type="term" value="F:aminoacyl-tRNA deacylase activity"/>
    <property type="evidence" value="ECO:0007669"/>
    <property type="project" value="InterPro"/>
</dbReference>
<evidence type="ECO:0000256" key="5">
    <source>
        <dbReference type="ARBA" id="ARBA00022840"/>
    </source>
</evidence>
<dbReference type="GO" id="GO:0005524">
    <property type="term" value="F:ATP binding"/>
    <property type="evidence" value="ECO:0007669"/>
    <property type="project" value="UniProtKB-KW"/>
</dbReference>
<organism evidence="15">
    <name type="scientific">Phallusia mammillata</name>
    <dbReference type="NCBI Taxonomy" id="59560"/>
    <lineage>
        <taxon>Eukaryota</taxon>
        <taxon>Metazoa</taxon>
        <taxon>Chordata</taxon>
        <taxon>Tunicata</taxon>
        <taxon>Ascidiacea</taxon>
        <taxon>Phlebobranchia</taxon>
        <taxon>Ascidiidae</taxon>
        <taxon>Phallusia</taxon>
    </lineage>
</organism>
<dbReference type="InterPro" id="IPR036282">
    <property type="entry name" value="Glutathione-S-Trfase_C_sf"/>
</dbReference>
<dbReference type="InterPro" id="IPR001412">
    <property type="entry name" value="aa-tRNA-synth_I_CS"/>
</dbReference>
<keyword evidence="5 11" id="KW-0067">ATP-binding</keyword>
<keyword evidence="12" id="KW-0175">Coiled coil</keyword>
<evidence type="ECO:0000256" key="3">
    <source>
        <dbReference type="ARBA" id="ARBA00022598"/>
    </source>
</evidence>
<dbReference type="InterPro" id="IPR009008">
    <property type="entry name" value="Val/Leu/Ile-tRNA-synth_edit"/>
</dbReference>
<evidence type="ECO:0000256" key="13">
    <source>
        <dbReference type="SAM" id="MobiDB-lite"/>
    </source>
</evidence>
<dbReference type="AlphaFoldDB" id="A0A6F9DX99"/>
<gene>
    <name evidence="15" type="primary">Vars2-001</name>
</gene>
<dbReference type="Gene3D" id="1.10.287.380">
    <property type="entry name" value="Valyl-tRNA synthetase, C-terminal domain"/>
    <property type="match status" value="1"/>
</dbReference>
<feature type="region of interest" description="Disordered" evidence="13">
    <location>
        <begin position="228"/>
        <end position="278"/>
    </location>
</feature>
<dbReference type="Gene3D" id="1.20.1050.10">
    <property type="match status" value="1"/>
</dbReference>
<dbReference type="FunFam" id="3.90.740.10:FF:000005">
    <property type="entry name" value="Valine--tRNA ligase, mitochondrial"/>
    <property type="match status" value="1"/>
</dbReference>
<dbReference type="InterPro" id="IPR013155">
    <property type="entry name" value="M/V/L/I-tRNA-synth_anticd-bd"/>
</dbReference>
<dbReference type="InterPro" id="IPR033705">
    <property type="entry name" value="Anticodon_Ia_Val"/>
</dbReference>
<evidence type="ECO:0000259" key="14">
    <source>
        <dbReference type="PROSITE" id="PS50405"/>
    </source>
</evidence>
<dbReference type="HAMAP" id="MF_02004">
    <property type="entry name" value="Val_tRNA_synth_type1"/>
    <property type="match status" value="1"/>
</dbReference>
<dbReference type="FunFam" id="1.10.730.10:FF:000015">
    <property type="entry name" value="Valine--tRNA ligase"/>
    <property type="match status" value="1"/>
</dbReference>
<evidence type="ECO:0000256" key="1">
    <source>
        <dbReference type="ARBA" id="ARBA00005594"/>
    </source>
</evidence>
<keyword evidence="6 11" id="KW-0648">Protein biosynthesis</keyword>
<dbReference type="SUPFAM" id="SSF52374">
    <property type="entry name" value="Nucleotidylyl transferase"/>
    <property type="match status" value="1"/>
</dbReference>
<reference evidence="15" key="1">
    <citation type="submission" date="2020-04" db="EMBL/GenBank/DDBJ databases">
        <authorList>
            <person name="Neveu A P."/>
        </authorList>
    </citation>
    <scope>NUCLEOTIDE SEQUENCE</scope>
    <source>
        <tissue evidence="15">Whole embryo</tissue>
    </source>
</reference>
<dbReference type="GO" id="GO:0005829">
    <property type="term" value="C:cytosol"/>
    <property type="evidence" value="ECO:0007669"/>
    <property type="project" value="TreeGrafter"/>
</dbReference>
<keyword evidence="3 11" id="KW-0436">Ligase</keyword>
<evidence type="ECO:0000256" key="11">
    <source>
        <dbReference type="RuleBase" id="RU363035"/>
    </source>
</evidence>
<protein>
    <recommendedName>
        <fullName evidence="8">Valine--tRNA ligase</fullName>
        <ecNumber evidence="2">6.1.1.9</ecNumber>
    </recommendedName>
    <alternativeName>
        <fullName evidence="9">Valyl-tRNA synthetase</fullName>
    </alternativeName>
</protein>
<dbReference type="PROSITE" id="PS00178">
    <property type="entry name" value="AA_TRNA_LIGASE_I"/>
    <property type="match status" value="1"/>
</dbReference>
<dbReference type="CDD" id="cd00817">
    <property type="entry name" value="ValRS_core"/>
    <property type="match status" value="1"/>
</dbReference>
<dbReference type="FunFam" id="3.40.50.620:FF:000119">
    <property type="entry name" value="Putative valine--tRNA ligase-like"/>
    <property type="match status" value="1"/>
</dbReference>
<dbReference type="EC" id="6.1.1.9" evidence="2"/>
<dbReference type="InterPro" id="IPR002300">
    <property type="entry name" value="aa-tRNA-synth_Ia"/>
</dbReference>
<evidence type="ECO:0000256" key="2">
    <source>
        <dbReference type="ARBA" id="ARBA00013169"/>
    </source>
</evidence>
<keyword evidence="7 11" id="KW-0030">Aminoacyl-tRNA synthetase</keyword>
<comment type="similarity">
    <text evidence="1 11">Belongs to the class-I aminoacyl-tRNA synthetase family.</text>
</comment>
<dbReference type="PROSITE" id="PS50405">
    <property type="entry name" value="GST_CTER"/>
    <property type="match status" value="1"/>
</dbReference>
<dbReference type="SUPFAM" id="SSF47616">
    <property type="entry name" value="GST C-terminal domain-like"/>
    <property type="match status" value="1"/>
</dbReference>
<dbReference type="EMBL" id="LR791734">
    <property type="protein sequence ID" value="CAB3267596.1"/>
    <property type="molecule type" value="mRNA"/>
</dbReference>
<dbReference type="Pfam" id="PF00133">
    <property type="entry name" value="tRNA-synt_1"/>
    <property type="match status" value="1"/>
</dbReference>
<evidence type="ECO:0000256" key="4">
    <source>
        <dbReference type="ARBA" id="ARBA00022741"/>
    </source>
</evidence>
<dbReference type="PRINTS" id="PR00986">
    <property type="entry name" value="TRNASYNTHVAL"/>
</dbReference>
<evidence type="ECO:0000256" key="6">
    <source>
        <dbReference type="ARBA" id="ARBA00022917"/>
    </source>
</evidence>
<dbReference type="FunFam" id="1.10.287.380:FF:000002">
    <property type="entry name" value="Valine--tRNA ligase"/>
    <property type="match status" value="1"/>
</dbReference>
<dbReference type="GO" id="GO:0004832">
    <property type="term" value="F:valine-tRNA ligase activity"/>
    <property type="evidence" value="ECO:0007669"/>
    <property type="project" value="UniProtKB-EC"/>
</dbReference>
<dbReference type="SUPFAM" id="SSF50677">
    <property type="entry name" value="ValRS/IleRS/LeuRS editing domain"/>
    <property type="match status" value="1"/>
</dbReference>
<dbReference type="NCBIfam" id="TIGR00422">
    <property type="entry name" value="valS"/>
    <property type="match status" value="1"/>
</dbReference>
<dbReference type="CDD" id="cd03181">
    <property type="entry name" value="GST_C_EF1Bgamma_like"/>
    <property type="match status" value="1"/>
</dbReference>
<dbReference type="PANTHER" id="PTHR11946:SF109">
    <property type="entry name" value="VALINE--TRNA LIGASE"/>
    <property type="match status" value="1"/>
</dbReference>
<dbReference type="NCBIfam" id="NF004349">
    <property type="entry name" value="PRK05729.1"/>
    <property type="match status" value="1"/>
</dbReference>
<dbReference type="PANTHER" id="PTHR11946">
    <property type="entry name" value="VALYL-TRNA SYNTHETASES"/>
    <property type="match status" value="1"/>
</dbReference>
<dbReference type="Pfam" id="PF00043">
    <property type="entry name" value="GST_C"/>
    <property type="match status" value="1"/>
</dbReference>
<dbReference type="CDD" id="cd07962">
    <property type="entry name" value="Anticodon_Ia_Val"/>
    <property type="match status" value="1"/>
</dbReference>
<dbReference type="GO" id="GO:0006438">
    <property type="term" value="P:valyl-tRNA aminoacylation"/>
    <property type="evidence" value="ECO:0007669"/>
    <property type="project" value="InterPro"/>
</dbReference>
<dbReference type="FunFam" id="3.40.50.620:FF:000020">
    <property type="entry name" value="Valine--tRNA ligase, mitochondrial"/>
    <property type="match status" value="1"/>
</dbReference>
<dbReference type="InterPro" id="IPR004046">
    <property type="entry name" value="GST_C"/>
</dbReference>
<dbReference type="InterPro" id="IPR009080">
    <property type="entry name" value="tRNAsynth_Ia_anticodon-bd"/>
</dbReference>
<dbReference type="SUPFAM" id="SSF47323">
    <property type="entry name" value="Anticodon-binding domain of a subclass of class I aminoacyl-tRNA synthetases"/>
    <property type="match status" value="1"/>
</dbReference>
<dbReference type="Gene3D" id="1.10.730.10">
    <property type="entry name" value="Isoleucyl-tRNA Synthetase, Domain 1"/>
    <property type="match status" value="1"/>
</dbReference>
<evidence type="ECO:0000256" key="7">
    <source>
        <dbReference type="ARBA" id="ARBA00023146"/>
    </source>
</evidence>
<dbReference type="Pfam" id="PF08264">
    <property type="entry name" value="Anticodon_1"/>
    <property type="match status" value="1"/>
</dbReference>